<organism evidence="2">
    <name type="scientific">Caldithrix abyssi</name>
    <dbReference type="NCBI Taxonomy" id="187145"/>
    <lineage>
        <taxon>Bacteria</taxon>
        <taxon>Pseudomonadati</taxon>
        <taxon>Calditrichota</taxon>
        <taxon>Calditrichia</taxon>
        <taxon>Calditrichales</taxon>
        <taxon>Calditrichaceae</taxon>
        <taxon>Caldithrix</taxon>
    </lineage>
</organism>
<dbReference type="AlphaFoldDB" id="A0A7V5H385"/>
<accession>A0A7V5H385</accession>
<keyword evidence="1" id="KW-0812">Transmembrane</keyword>
<keyword evidence="1" id="KW-0472">Membrane</keyword>
<evidence type="ECO:0000256" key="1">
    <source>
        <dbReference type="SAM" id="Phobius"/>
    </source>
</evidence>
<proteinExistence type="predicted"/>
<name>A0A7V5H385_CALAY</name>
<comment type="caution">
    <text evidence="2">The sequence shown here is derived from an EMBL/GenBank/DDBJ whole genome shotgun (WGS) entry which is preliminary data.</text>
</comment>
<feature type="transmembrane region" description="Helical" evidence="1">
    <location>
        <begin position="77"/>
        <end position="99"/>
    </location>
</feature>
<feature type="transmembrane region" description="Helical" evidence="1">
    <location>
        <begin position="111"/>
        <end position="128"/>
    </location>
</feature>
<reference evidence="2" key="1">
    <citation type="journal article" date="2020" name="mSystems">
        <title>Genome- and Community-Level Interaction Insights into Carbon Utilization and Element Cycling Functions of Hydrothermarchaeota in Hydrothermal Sediment.</title>
        <authorList>
            <person name="Zhou Z."/>
            <person name="Liu Y."/>
            <person name="Xu W."/>
            <person name="Pan J."/>
            <person name="Luo Z.H."/>
            <person name="Li M."/>
        </authorList>
    </citation>
    <scope>NUCLEOTIDE SEQUENCE [LARGE SCALE GENOMIC DNA]</scope>
    <source>
        <strain evidence="2">HyVt-76</strain>
    </source>
</reference>
<evidence type="ECO:0000313" key="2">
    <source>
        <dbReference type="EMBL" id="HHE54847.1"/>
    </source>
</evidence>
<dbReference type="EMBL" id="DRTD01000263">
    <property type="protein sequence ID" value="HHE54847.1"/>
    <property type="molecule type" value="Genomic_DNA"/>
</dbReference>
<sequence>MKINPKYLLFSSLALLLVALVLHVNIFFGLENIPYSIDLFLTAAMVIVWLVSSHLLKQLQKFQPSLTPLQVLRLNTPVWLPFFVVFTGLYAIFNMGMMIRTCWAGNNLRGISGFWIFFFALGLLISWAKMNQQKSAHTEENDE</sequence>
<feature type="transmembrane region" description="Helical" evidence="1">
    <location>
        <begin position="39"/>
        <end position="56"/>
    </location>
</feature>
<gene>
    <name evidence="2" type="ORF">ENL21_03625</name>
</gene>
<keyword evidence="1" id="KW-1133">Transmembrane helix</keyword>
<protein>
    <submittedName>
        <fullName evidence="2">Uncharacterized protein</fullName>
    </submittedName>
</protein>
<dbReference type="Proteomes" id="UP000886111">
    <property type="component" value="Unassembled WGS sequence"/>
</dbReference>